<feature type="region of interest" description="Disordered" evidence="2">
    <location>
        <begin position="120"/>
        <end position="251"/>
    </location>
</feature>
<dbReference type="Pfam" id="PF00887">
    <property type="entry name" value="ACBP"/>
    <property type="match status" value="1"/>
</dbReference>
<evidence type="ECO:0000256" key="2">
    <source>
        <dbReference type="SAM" id="MobiDB-lite"/>
    </source>
</evidence>
<dbReference type="STRING" id="50376.A0A517LN20"/>
<keyword evidence="3" id="KW-0472">Membrane</keyword>
<keyword evidence="3" id="KW-1133">Transmembrane helix</keyword>
<dbReference type="PANTHER" id="PTHR23310">
    <property type="entry name" value="ACYL-COA-BINDING PROTEIN, ACBP"/>
    <property type="match status" value="1"/>
</dbReference>
<dbReference type="Proteomes" id="UP000316270">
    <property type="component" value="Chromosome 16"/>
</dbReference>
<proteinExistence type="predicted"/>
<feature type="compositionally biased region" description="Basic and acidic residues" evidence="2">
    <location>
        <begin position="224"/>
        <end position="237"/>
    </location>
</feature>
<reference evidence="5 6" key="1">
    <citation type="submission" date="2019-07" db="EMBL/GenBank/DDBJ databases">
        <title>Finished genome of Venturia effusa.</title>
        <authorList>
            <person name="Young C.A."/>
            <person name="Cox M.P."/>
            <person name="Ganley A.R.D."/>
            <person name="David W.J."/>
        </authorList>
    </citation>
    <scope>NUCLEOTIDE SEQUENCE [LARGE SCALE GENOMIC DNA]</scope>
    <source>
        <strain evidence="6">albino</strain>
    </source>
</reference>
<name>A0A517LN20_9PEZI</name>
<dbReference type="AlphaFoldDB" id="A0A517LN20"/>
<dbReference type="InterPro" id="IPR035984">
    <property type="entry name" value="Acyl-CoA-binding_sf"/>
</dbReference>
<feature type="domain" description="ACB" evidence="4">
    <location>
        <begin position="5"/>
        <end position="98"/>
    </location>
</feature>
<keyword evidence="1" id="KW-0446">Lipid-binding</keyword>
<feature type="compositionally biased region" description="Acidic residues" evidence="2">
    <location>
        <begin position="185"/>
        <end position="201"/>
    </location>
</feature>
<dbReference type="GO" id="GO:0000062">
    <property type="term" value="F:fatty-acyl-CoA binding"/>
    <property type="evidence" value="ECO:0007669"/>
    <property type="project" value="InterPro"/>
</dbReference>
<keyword evidence="6" id="KW-1185">Reference proteome</keyword>
<evidence type="ECO:0000313" key="5">
    <source>
        <dbReference type="EMBL" id="QDS77043.1"/>
    </source>
</evidence>
<dbReference type="InterPro" id="IPR000582">
    <property type="entry name" value="Acyl-CoA-binding_protein"/>
</dbReference>
<dbReference type="GO" id="GO:0006631">
    <property type="term" value="P:fatty acid metabolic process"/>
    <property type="evidence" value="ECO:0007669"/>
    <property type="project" value="TreeGrafter"/>
</dbReference>
<sequence length="368" mass="41930">MSDSVDRVFSHALNTVNKIRTGSEKPPASIRLKLYGLYKQSMEGNVEGIMERPKGNDEQSKRAREKWDAWHDQSSLSRTEAKRRYITTLIETMRKYASHSAESRELVSELEFVWDQVKSNVPSSASSSPQRQFGALGDISRHSAPPQYGGNTSFSKSFQEERRIRNEKRKSSDPIRVVSPLSQSQEEELMAEEDENEEFVDAPDSQMADPPPRMIDAELSSLSRNERNPRPNEEWPKARRKSSAGPSKDEKWRKSIESALVKMTAEIAALREQLESRRLFRHTLKFRVLRFISNAVWGLVKHVALDVVILGIILLWMRRKKDKRLEGAMRVLLGDAVAQVQKVGEKQLIQLGKIHLPMIGAAKSSKPN</sequence>
<dbReference type="EMBL" id="CP042200">
    <property type="protein sequence ID" value="QDS77043.1"/>
    <property type="molecule type" value="Genomic_DNA"/>
</dbReference>
<evidence type="ECO:0000259" key="4">
    <source>
        <dbReference type="PROSITE" id="PS51228"/>
    </source>
</evidence>
<evidence type="ECO:0000256" key="3">
    <source>
        <dbReference type="SAM" id="Phobius"/>
    </source>
</evidence>
<dbReference type="InterPro" id="IPR014352">
    <property type="entry name" value="FERM/acyl-CoA-bd_prot_sf"/>
</dbReference>
<dbReference type="OrthoDB" id="346910at2759"/>
<organism evidence="5 6">
    <name type="scientific">Venturia effusa</name>
    <dbReference type="NCBI Taxonomy" id="50376"/>
    <lineage>
        <taxon>Eukaryota</taxon>
        <taxon>Fungi</taxon>
        <taxon>Dikarya</taxon>
        <taxon>Ascomycota</taxon>
        <taxon>Pezizomycotina</taxon>
        <taxon>Dothideomycetes</taxon>
        <taxon>Pleosporomycetidae</taxon>
        <taxon>Venturiales</taxon>
        <taxon>Venturiaceae</taxon>
        <taxon>Venturia</taxon>
    </lineage>
</organism>
<dbReference type="SUPFAM" id="SSF47027">
    <property type="entry name" value="Acyl-CoA binding protein"/>
    <property type="match status" value="1"/>
</dbReference>
<gene>
    <name evidence="5" type="ORF">FKW77_006727</name>
</gene>
<keyword evidence="3" id="KW-0812">Transmembrane</keyword>
<feature type="transmembrane region" description="Helical" evidence="3">
    <location>
        <begin position="295"/>
        <end position="316"/>
    </location>
</feature>
<evidence type="ECO:0000256" key="1">
    <source>
        <dbReference type="ARBA" id="ARBA00023121"/>
    </source>
</evidence>
<feature type="compositionally biased region" description="Basic and acidic residues" evidence="2">
    <location>
        <begin position="158"/>
        <end position="173"/>
    </location>
</feature>
<dbReference type="PANTHER" id="PTHR23310:SF133">
    <property type="entry name" value="COA BINDING PROTEIN, PUTATIVE (AFU_ORTHOLOGUE AFUA_1G12300)-RELATED"/>
    <property type="match status" value="1"/>
</dbReference>
<protein>
    <recommendedName>
        <fullName evidence="4">ACB domain-containing protein</fullName>
    </recommendedName>
</protein>
<dbReference type="Gene3D" id="1.20.80.10">
    <property type="match status" value="1"/>
</dbReference>
<dbReference type="PROSITE" id="PS51228">
    <property type="entry name" value="ACB_2"/>
    <property type="match status" value="1"/>
</dbReference>
<evidence type="ECO:0000313" key="6">
    <source>
        <dbReference type="Proteomes" id="UP000316270"/>
    </source>
</evidence>
<accession>A0A517LN20</accession>